<organism evidence="1 2">
    <name type="scientific">Gordonia otitidis (strain DSM 44809 / CCUG 52243 / JCM 12355 / NBRC 100426 / IFM 10032)</name>
    <dbReference type="NCBI Taxonomy" id="1108044"/>
    <lineage>
        <taxon>Bacteria</taxon>
        <taxon>Bacillati</taxon>
        <taxon>Actinomycetota</taxon>
        <taxon>Actinomycetes</taxon>
        <taxon>Mycobacteriales</taxon>
        <taxon>Gordoniaceae</taxon>
        <taxon>Gordonia</taxon>
    </lineage>
</organism>
<name>H5TFP8_GORO1</name>
<keyword evidence="2" id="KW-1185">Reference proteome</keyword>
<comment type="caution">
    <text evidence="1">The sequence shown here is derived from an EMBL/GenBank/DDBJ whole genome shotgun (WGS) entry which is preliminary data.</text>
</comment>
<dbReference type="AlphaFoldDB" id="H5TFP8"/>
<gene>
    <name evidence="1" type="ORF">GOOTI_004_00330</name>
</gene>
<protein>
    <submittedName>
        <fullName evidence="1">Uncharacterized protein</fullName>
    </submittedName>
</protein>
<reference evidence="1" key="1">
    <citation type="submission" date="2012-02" db="EMBL/GenBank/DDBJ databases">
        <title>Whole genome shotgun sequence of Gordonia otitidis NBRC 100426.</title>
        <authorList>
            <person name="Yoshida I."/>
            <person name="Hosoyama A."/>
            <person name="Tsuchikane K."/>
            <person name="Katsumata H."/>
            <person name="Yamazaki S."/>
            <person name="Fujita N."/>
        </authorList>
    </citation>
    <scope>NUCLEOTIDE SEQUENCE [LARGE SCALE GENOMIC DNA]</scope>
    <source>
        <strain evidence="1">NBRC 100426</strain>
    </source>
</reference>
<dbReference type="EMBL" id="BAFB01000004">
    <property type="protein sequence ID" value="GAB32306.1"/>
    <property type="molecule type" value="Genomic_DNA"/>
</dbReference>
<dbReference type="Proteomes" id="UP000005038">
    <property type="component" value="Unassembled WGS sequence"/>
</dbReference>
<proteinExistence type="predicted"/>
<evidence type="ECO:0000313" key="1">
    <source>
        <dbReference type="EMBL" id="GAB32306.1"/>
    </source>
</evidence>
<sequence>MVRSDIDVEARFDLEQLESAPDSVECALQLVTHDRRILEKVHIDTWWHVDAGGCCGVNPPATMVLVWGRQTSRRSTLVGAARRPADMELTRTKDALTAAQYRSALPL</sequence>
<dbReference type="STRING" id="1108044.GOOTI_004_00330"/>
<evidence type="ECO:0000313" key="2">
    <source>
        <dbReference type="Proteomes" id="UP000005038"/>
    </source>
</evidence>
<accession>H5TFP8</accession>